<dbReference type="OrthoDB" id="9814238at2"/>
<reference evidence="3 4" key="1">
    <citation type="submission" date="2015-09" db="EMBL/GenBank/DDBJ databases">
        <title>Draft genome sequence of Aliiroseovarius crassostreae CV919-312TSm, the causative agent of Roseovarius Oyster Disease (formerly Juvenile Oyster Disease).</title>
        <authorList>
            <person name="Kessner L."/>
            <person name="Spinard E."/>
            <person name="Nelson D."/>
        </authorList>
    </citation>
    <scope>NUCLEOTIDE SEQUENCE [LARGE SCALE GENOMIC DNA]</scope>
    <source>
        <strain evidence="3 4">CV919-312</strain>
    </source>
</reference>
<dbReference type="SUPFAM" id="SSF103481">
    <property type="entry name" value="Multidrug resistance efflux transporter EmrE"/>
    <property type="match status" value="2"/>
</dbReference>
<evidence type="ECO:0000313" key="4">
    <source>
        <dbReference type="Proteomes" id="UP000050471"/>
    </source>
</evidence>
<evidence type="ECO:0000256" key="1">
    <source>
        <dbReference type="SAM" id="Phobius"/>
    </source>
</evidence>
<evidence type="ECO:0000313" key="3">
    <source>
        <dbReference type="EMBL" id="KPN63552.1"/>
    </source>
</evidence>
<dbReference type="STRING" id="154981.AKJ29_13020"/>
<proteinExistence type="predicted"/>
<feature type="domain" description="EamA" evidence="2">
    <location>
        <begin position="169"/>
        <end position="299"/>
    </location>
</feature>
<evidence type="ECO:0000259" key="2">
    <source>
        <dbReference type="Pfam" id="PF00892"/>
    </source>
</evidence>
<feature type="transmembrane region" description="Helical" evidence="1">
    <location>
        <begin position="199"/>
        <end position="215"/>
    </location>
</feature>
<keyword evidence="1" id="KW-1133">Transmembrane helix</keyword>
<feature type="transmembrane region" description="Helical" evidence="1">
    <location>
        <begin position="138"/>
        <end position="155"/>
    </location>
</feature>
<dbReference type="PANTHER" id="PTHR22911">
    <property type="entry name" value="ACYL-MALONYL CONDENSING ENZYME-RELATED"/>
    <property type="match status" value="1"/>
</dbReference>
<feature type="transmembrane region" description="Helical" evidence="1">
    <location>
        <begin position="282"/>
        <end position="299"/>
    </location>
</feature>
<feature type="transmembrane region" description="Helical" evidence="1">
    <location>
        <begin position="52"/>
        <end position="72"/>
    </location>
</feature>
<feature type="domain" description="EamA" evidence="2">
    <location>
        <begin position="25"/>
        <end position="154"/>
    </location>
</feature>
<gene>
    <name evidence="3" type="ORF">AKJ29_13020</name>
</gene>
<dbReference type="EMBL" id="LKBA01000006">
    <property type="protein sequence ID" value="KPN63552.1"/>
    <property type="molecule type" value="Genomic_DNA"/>
</dbReference>
<dbReference type="Gene3D" id="1.10.3730.20">
    <property type="match status" value="1"/>
</dbReference>
<protein>
    <recommendedName>
        <fullName evidence="2">EamA domain-containing protein</fullName>
    </recommendedName>
</protein>
<comment type="caution">
    <text evidence="3">The sequence shown here is derived from an EMBL/GenBank/DDBJ whole genome shotgun (WGS) entry which is preliminary data.</text>
</comment>
<name>A0A0P7II78_9RHOB</name>
<dbReference type="Pfam" id="PF00892">
    <property type="entry name" value="EamA"/>
    <property type="match status" value="2"/>
</dbReference>
<dbReference type="Proteomes" id="UP000050471">
    <property type="component" value="Unassembled WGS sequence"/>
</dbReference>
<dbReference type="PANTHER" id="PTHR22911:SF102">
    <property type="entry name" value="MEMBRANE PROTEIN"/>
    <property type="match status" value="1"/>
</dbReference>
<feature type="transmembrane region" description="Helical" evidence="1">
    <location>
        <begin position="21"/>
        <end position="46"/>
    </location>
</feature>
<organism evidence="3 4">
    <name type="scientific">Aliiroseovarius crassostreae</name>
    <dbReference type="NCBI Taxonomy" id="154981"/>
    <lineage>
        <taxon>Bacteria</taxon>
        <taxon>Pseudomonadati</taxon>
        <taxon>Pseudomonadota</taxon>
        <taxon>Alphaproteobacteria</taxon>
        <taxon>Rhodobacterales</taxon>
        <taxon>Paracoccaceae</taxon>
        <taxon>Aliiroseovarius</taxon>
    </lineage>
</organism>
<keyword evidence="4" id="KW-1185">Reference proteome</keyword>
<feature type="transmembrane region" description="Helical" evidence="1">
    <location>
        <begin position="227"/>
        <end position="245"/>
    </location>
</feature>
<keyword evidence="1" id="KW-0812">Transmembrane</keyword>
<sequence>MARGLASMSVIAKINAFDDEYVGRIAMVIAMALSGTIGLFVVWSGHPAYNAIAYRCTIGLAVLFLYCRFFGILKFRNIPNKEKIYIIAGGVTLVLNWFFLFSAFNKSTIGITTVVYNIQPFLLVLLGFLIFREKLTSTAAICLGVSFAGLVVIVNPDLEFSGESISFLTGLFFAFVAAALYAVSTIFTKMVKSVRPEMVAVYHMIIGSALFLPFYTADFANAANAEAVYLVILGLLHTGVMYIFLYTAFSKATTASISVLSFIYPLVAVAADFIFFGTPLTLPQLVGSAMIIGSSYVYNTQKAKS</sequence>
<dbReference type="GO" id="GO:0016020">
    <property type="term" value="C:membrane"/>
    <property type="evidence" value="ECO:0007669"/>
    <property type="project" value="InterPro"/>
</dbReference>
<feature type="transmembrane region" description="Helical" evidence="1">
    <location>
        <begin position="257"/>
        <end position="276"/>
    </location>
</feature>
<dbReference type="AlphaFoldDB" id="A0A0P7II78"/>
<feature type="transmembrane region" description="Helical" evidence="1">
    <location>
        <begin position="109"/>
        <end position="131"/>
    </location>
</feature>
<dbReference type="InterPro" id="IPR037185">
    <property type="entry name" value="EmrE-like"/>
</dbReference>
<dbReference type="InterPro" id="IPR000620">
    <property type="entry name" value="EamA_dom"/>
</dbReference>
<feature type="transmembrane region" description="Helical" evidence="1">
    <location>
        <begin position="84"/>
        <end position="103"/>
    </location>
</feature>
<feature type="transmembrane region" description="Helical" evidence="1">
    <location>
        <begin position="167"/>
        <end position="187"/>
    </location>
</feature>
<accession>A0A0P7II78</accession>
<keyword evidence="1" id="KW-0472">Membrane</keyword>